<comment type="similarity">
    <text evidence="1 6 7">Belongs to the universal ribosomal protein uS7 family.</text>
</comment>
<sequence>MRSGKAPKRDIQPDPIYNSKLVTKIINKVMRDGKKSTALGIIYKAFEEIEKGGKNPMTILDSAMANISPKMEVRPRRVGGASYQVPVEVRGERRESLGIRWLIGAARSRSNKEFHSFSAKFAAELVAAAEGQGAAVKRREDTLRAAEANKAFAHFRW</sequence>
<dbReference type="InterPro" id="IPR023798">
    <property type="entry name" value="Ribosomal_uS7_dom"/>
</dbReference>
<keyword evidence="2 6" id="KW-0699">rRNA-binding</keyword>
<reference evidence="9 10" key="1">
    <citation type="journal article" date="2015" name="Nature">
        <title>rRNA introns, odd ribosomes, and small enigmatic genomes across a large radiation of phyla.</title>
        <authorList>
            <person name="Brown C.T."/>
            <person name="Hug L.A."/>
            <person name="Thomas B.C."/>
            <person name="Sharon I."/>
            <person name="Castelle C.J."/>
            <person name="Singh A."/>
            <person name="Wilkins M.J."/>
            <person name="Williams K.H."/>
            <person name="Banfield J.F."/>
        </authorList>
    </citation>
    <scope>NUCLEOTIDE SEQUENCE [LARGE SCALE GENOMIC DNA]</scope>
</reference>
<evidence type="ECO:0000256" key="5">
    <source>
        <dbReference type="ARBA" id="ARBA00023274"/>
    </source>
</evidence>
<feature type="domain" description="Small ribosomal subunit protein uS7" evidence="8">
    <location>
        <begin position="1"/>
        <end position="150"/>
    </location>
</feature>
<dbReference type="HAMAP" id="MF_00480_B">
    <property type="entry name" value="Ribosomal_uS7_B"/>
    <property type="match status" value="1"/>
</dbReference>
<keyword evidence="6" id="KW-0820">tRNA-binding</keyword>
<protein>
    <recommendedName>
        <fullName evidence="6">Small ribosomal subunit protein uS7</fullName>
    </recommendedName>
</protein>
<dbReference type="PANTHER" id="PTHR11205">
    <property type="entry name" value="RIBOSOMAL PROTEIN S7"/>
    <property type="match status" value="1"/>
</dbReference>
<evidence type="ECO:0000256" key="1">
    <source>
        <dbReference type="ARBA" id="ARBA00007151"/>
    </source>
</evidence>
<dbReference type="PROSITE" id="PS00052">
    <property type="entry name" value="RIBOSOMAL_S7"/>
    <property type="match status" value="1"/>
</dbReference>
<dbReference type="CDD" id="cd14869">
    <property type="entry name" value="uS7_Bacteria"/>
    <property type="match status" value="1"/>
</dbReference>
<keyword evidence="4 6" id="KW-0689">Ribosomal protein</keyword>
<dbReference type="FunFam" id="1.10.455.10:FF:000001">
    <property type="entry name" value="30S ribosomal protein S7"/>
    <property type="match status" value="1"/>
</dbReference>
<evidence type="ECO:0000313" key="9">
    <source>
        <dbReference type="EMBL" id="KKQ07460.1"/>
    </source>
</evidence>
<dbReference type="PATRIC" id="fig|1618426.3.peg.1149"/>
<dbReference type="PIRSF" id="PIRSF002122">
    <property type="entry name" value="RPS7p_RPS7a_RPS5e_RPS7o"/>
    <property type="match status" value="1"/>
</dbReference>
<evidence type="ECO:0000256" key="6">
    <source>
        <dbReference type="HAMAP-Rule" id="MF_00480"/>
    </source>
</evidence>
<evidence type="ECO:0000313" key="10">
    <source>
        <dbReference type="Proteomes" id="UP000034492"/>
    </source>
</evidence>
<dbReference type="Proteomes" id="UP000034492">
    <property type="component" value="Unassembled WGS sequence"/>
</dbReference>
<dbReference type="InterPro" id="IPR020606">
    <property type="entry name" value="Ribosomal_uS7_CS"/>
</dbReference>
<dbReference type="GO" id="GO:0000049">
    <property type="term" value="F:tRNA binding"/>
    <property type="evidence" value="ECO:0007669"/>
    <property type="project" value="UniProtKB-UniRule"/>
</dbReference>
<dbReference type="GO" id="GO:0019843">
    <property type="term" value="F:rRNA binding"/>
    <property type="evidence" value="ECO:0007669"/>
    <property type="project" value="UniProtKB-UniRule"/>
</dbReference>
<evidence type="ECO:0000256" key="7">
    <source>
        <dbReference type="RuleBase" id="RU003619"/>
    </source>
</evidence>
<organism evidence="9 10">
    <name type="scientific">Candidatus Daviesbacteria bacterium GW2011_GWB1_36_5</name>
    <dbReference type="NCBI Taxonomy" id="1618426"/>
    <lineage>
        <taxon>Bacteria</taxon>
        <taxon>Candidatus Daviesiibacteriota</taxon>
    </lineage>
</organism>
<comment type="caution">
    <text evidence="9">The sequence shown here is derived from an EMBL/GenBank/DDBJ whole genome shotgun (WGS) entry which is preliminary data.</text>
</comment>
<dbReference type="Gene3D" id="1.10.455.10">
    <property type="entry name" value="Ribosomal protein S7 domain"/>
    <property type="match status" value="1"/>
</dbReference>
<dbReference type="Pfam" id="PF00177">
    <property type="entry name" value="Ribosomal_S7"/>
    <property type="match status" value="1"/>
</dbReference>
<accession>A0A0G0F1C2</accession>
<keyword evidence="5 6" id="KW-0687">Ribonucleoprotein</keyword>
<gene>
    <name evidence="6" type="primary">rpsG</name>
    <name evidence="9" type="ORF">US19_C0045G0002</name>
</gene>
<keyword evidence="3 6" id="KW-0694">RNA-binding</keyword>
<dbReference type="InterPro" id="IPR005717">
    <property type="entry name" value="Ribosomal_uS7_bac/org-type"/>
</dbReference>
<evidence type="ECO:0000256" key="2">
    <source>
        <dbReference type="ARBA" id="ARBA00022730"/>
    </source>
</evidence>
<evidence type="ECO:0000259" key="8">
    <source>
        <dbReference type="Pfam" id="PF00177"/>
    </source>
</evidence>
<dbReference type="GO" id="GO:0006412">
    <property type="term" value="P:translation"/>
    <property type="evidence" value="ECO:0007669"/>
    <property type="project" value="UniProtKB-UniRule"/>
</dbReference>
<comment type="subunit">
    <text evidence="6">Part of the 30S ribosomal subunit. Contacts proteins S9 and S11.</text>
</comment>
<comment type="function">
    <text evidence="6">One of the primary rRNA binding proteins, it binds directly to 16S rRNA where it nucleates assembly of the head domain of the 30S subunit. Is located at the subunit interface close to the decoding center, probably blocks exit of the E-site tRNA.</text>
</comment>
<dbReference type="InterPro" id="IPR000235">
    <property type="entry name" value="Ribosomal_uS7"/>
</dbReference>
<dbReference type="SUPFAM" id="SSF47973">
    <property type="entry name" value="Ribosomal protein S7"/>
    <property type="match status" value="1"/>
</dbReference>
<evidence type="ECO:0000256" key="4">
    <source>
        <dbReference type="ARBA" id="ARBA00022980"/>
    </source>
</evidence>
<name>A0A0G0F1C2_9BACT</name>
<dbReference type="EMBL" id="LBSA01000045">
    <property type="protein sequence ID" value="KKQ07460.1"/>
    <property type="molecule type" value="Genomic_DNA"/>
</dbReference>
<proteinExistence type="inferred from homology"/>
<dbReference type="GO" id="GO:0003735">
    <property type="term" value="F:structural constituent of ribosome"/>
    <property type="evidence" value="ECO:0007669"/>
    <property type="project" value="InterPro"/>
</dbReference>
<evidence type="ECO:0000256" key="3">
    <source>
        <dbReference type="ARBA" id="ARBA00022884"/>
    </source>
</evidence>
<dbReference type="AlphaFoldDB" id="A0A0G0F1C2"/>
<dbReference type="GO" id="GO:0015935">
    <property type="term" value="C:small ribosomal subunit"/>
    <property type="evidence" value="ECO:0007669"/>
    <property type="project" value="InterPro"/>
</dbReference>
<dbReference type="NCBIfam" id="TIGR01029">
    <property type="entry name" value="rpsG_bact"/>
    <property type="match status" value="1"/>
</dbReference>
<dbReference type="InterPro" id="IPR036823">
    <property type="entry name" value="Ribosomal_uS7_dom_sf"/>
</dbReference>